<dbReference type="Proteomes" id="UP000255414">
    <property type="component" value="Chromosome 17"/>
</dbReference>
<proteinExistence type="predicted"/>
<feature type="compositionally biased region" description="Low complexity" evidence="2">
    <location>
        <begin position="537"/>
        <end position="551"/>
    </location>
</feature>
<evidence type="ECO:0000256" key="2">
    <source>
        <dbReference type="SAM" id="MobiDB-lite"/>
    </source>
</evidence>
<feature type="compositionally biased region" description="Basic and acidic residues" evidence="2">
    <location>
        <begin position="716"/>
        <end position="736"/>
    </location>
</feature>
<feature type="compositionally biased region" description="Basic and acidic residues" evidence="2">
    <location>
        <begin position="296"/>
        <end position="311"/>
    </location>
</feature>
<name>A0A6L0XB33_LEIIN</name>
<dbReference type="AlphaFoldDB" id="A0A6L0XB33"/>
<accession>A0A6L0XB33</accession>
<feature type="region of interest" description="Disordered" evidence="2">
    <location>
        <begin position="117"/>
        <end position="148"/>
    </location>
</feature>
<feature type="region of interest" description="Disordered" evidence="2">
    <location>
        <begin position="439"/>
        <end position="496"/>
    </location>
</feature>
<feature type="region of interest" description="Disordered" evidence="2">
    <location>
        <begin position="283"/>
        <end position="367"/>
    </location>
</feature>
<protein>
    <submittedName>
        <fullName evidence="3">Hypothetical_protein_-_conserved</fullName>
    </submittedName>
</protein>
<dbReference type="EMBL" id="LR812950">
    <property type="protein sequence ID" value="CAC9477876.1"/>
    <property type="molecule type" value="Genomic_DNA"/>
</dbReference>
<evidence type="ECO:0000313" key="4">
    <source>
        <dbReference type="Proteomes" id="UP000255414"/>
    </source>
</evidence>
<gene>
    <name evidence="3" type="ORF">LINF_170012000</name>
</gene>
<feature type="region of interest" description="Disordered" evidence="2">
    <location>
        <begin position="37"/>
        <end position="62"/>
    </location>
</feature>
<feature type="region of interest" description="Disordered" evidence="2">
    <location>
        <begin position="643"/>
        <end position="743"/>
    </location>
</feature>
<organism evidence="3 4">
    <name type="scientific">Leishmania infantum</name>
    <dbReference type="NCBI Taxonomy" id="5671"/>
    <lineage>
        <taxon>Eukaryota</taxon>
        <taxon>Discoba</taxon>
        <taxon>Euglenozoa</taxon>
        <taxon>Kinetoplastea</taxon>
        <taxon>Metakinetoplastina</taxon>
        <taxon>Trypanosomatida</taxon>
        <taxon>Trypanosomatidae</taxon>
        <taxon>Leishmaniinae</taxon>
        <taxon>Leishmania</taxon>
    </lineage>
</organism>
<feature type="compositionally biased region" description="Low complexity" evidence="2">
    <location>
        <begin position="483"/>
        <end position="496"/>
    </location>
</feature>
<feature type="compositionally biased region" description="Basic and acidic residues" evidence="2">
    <location>
        <begin position="455"/>
        <end position="464"/>
    </location>
</feature>
<evidence type="ECO:0000313" key="3">
    <source>
        <dbReference type="EMBL" id="CAC9477876.1"/>
    </source>
</evidence>
<sequence>MASYCEVCQGLYDIPHPHLRLQRSPLSPPPWKRGIWNPVCSPSSPPKRGGSGGGRGSRGMSWPRVASRHCETPHGLPSPFLEARSSGHDCVSPYVCPCEQRRSASMPAVPNSYAASASHAASHSSPSLGRRVSPGADGGAGCGDEQEDHHRCTTSFPLPMSAFAAAGRRGFPFIERYCEDTYCSQRRADGNPPQLDYLRRGAGHVCTYVSPYDDCEGDGERIRLTPDGGDTAFPSSSFSPCAPVDAREAAGRHHRCASAGRPLHVRCASSPFPCDDLGRGGELGSRIPHHSSSPRSLEDATRYASERDARPRSSRNTSADHPSRRISPAVDGGGCRGTHMPSVHNGTGSGEPSSSQRPPLLPSVASMTPASSFAGLTLDAEQRAQPSASFEAPLHFTRHGDSARQPAVSDGPLPSRASDSLANLVAKIRAEVSKDVTSWATRAPSSDPLLNPADAKPRTTAEGKRQKHRRAEKPQAQGYAPVTTSHAEQTSATQATASSLLSSSDVSTGAEGTAAFHALAARRSSSAGDNSGSHAYRPSAAPPAASGQARSARSHRRRSSTAEYRHPSRPRHSSSSSLSAGSTRSSSSSVHLRYTVRRAEAVLGRLRDRSGGNGGSRAPSPAVKKKTREFVGNLLADDAAAAGAANAHGRRNTSAHSSAHGKDCTRLQSGRGRRRHSAPPLPSRPHATRAPSRRSSLPAPTDTFSTESPGAPQRVHPPDRAAREATRDVGQKRDDAPAATETVAELRRQQEMWRTTQEHRIERLREGLSALCAAVRKDLQKVREEVGRVRAEAIGTAEDAQKRMREALATAFRSNSPDERVTHAKRREVDFDPNSVVAAVTQCTPAEQRRLAMLLLPHFRPLLAEMVQGEVQCQLRQHRDEQQEAQHRLEQRLHTYVGEAVVSHQRRTHADETLGSEGIATAPLWATFSSADAFDAHLRAATRAVLLEEDDRRYGLANENERRHERRVQKLKQGWQETLKTAQAEWKAEWKAILEKEANAWTCCVRAPLQQQADMLQDIVKALTRDVTNLQEQQEALSARLSTSLRHEREVRVQEQTQLTERVEQHLRQLLPREVESACVRFHALREQRLAAAASRGTFTELTTPGASRRSATPTISAAAAAAAPSSAEELRLSIVQPAMEHMRRLLVLHQEMIDAMVEARCRRAEHTVEGNRHVWSQNVAELRSKLSALRADVRGALGELCENINVASPAL</sequence>
<dbReference type="OMA" id="SACVRFH"/>
<feature type="region of interest" description="Disordered" evidence="2">
    <location>
        <begin position="525"/>
        <end position="625"/>
    </location>
</feature>
<feature type="compositionally biased region" description="Basic and acidic residues" evidence="2">
    <location>
        <begin position="597"/>
        <end position="610"/>
    </location>
</feature>
<feature type="coiled-coil region" evidence="1">
    <location>
        <begin position="1013"/>
        <end position="1040"/>
    </location>
</feature>
<reference evidence="3" key="1">
    <citation type="submission" date="2020-06" db="EMBL/GenBank/DDBJ databases">
        <authorList>
            <person name="Gonzalez-de la Fuente S."/>
            <person name="Peiro-Pastor R."/>
            <person name="Rastrojo A."/>
            <person name="Moreno J."/>
            <person name="Carrasco-Ramiro F."/>
            <person name="Requena JM."/>
            <person name="Aguado B."/>
        </authorList>
    </citation>
    <scope>NUCLEOTIDE SEQUENCE</scope>
</reference>
<evidence type="ECO:0000256" key="1">
    <source>
        <dbReference type="SAM" id="Coils"/>
    </source>
</evidence>
<feature type="compositionally biased region" description="Low complexity" evidence="2">
    <location>
        <begin position="573"/>
        <end position="589"/>
    </location>
</feature>
<keyword evidence="1" id="KW-0175">Coiled coil</keyword>